<evidence type="ECO:0000313" key="2">
    <source>
        <dbReference type="Proteomes" id="UP000663419"/>
    </source>
</evidence>
<evidence type="ECO:0000313" key="1">
    <source>
        <dbReference type="EMBL" id="QSS53672.1"/>
    </source>
</evidence>
<accession>A0A8A1LNU9</accession>
<proteinExistence type="predicted"/>
<dbReference type="AlphaFoldDB" id="A0A8A1LNU9"/>
<sequence length="134" mass="15588">MREILSYILPLGFSRRCDEHPLRRIKGTAGESRWIHFPTERETNIFIPEKCGFILGHATARFLIIGLGNMMAGRNTAVFIDKRKMRIELVNKIGEETHLIPPTCSRRFSNYFSNRRMPRLHSASPEERGRCVFL</sequence>
<organism evidence="1 2">
    <name type="scientific">Ajellomyces capsulatus (strain H88)</name>
    <name type="common">Darling's disease fungus</name>
    <name type="synonym">Histoplasma capsulatum</name>
    <dbReference type="NCBI Taxonomy" id="544711"/>
    <lineage>
        <taxon>Eukaryota</taxon>
        <taxon>Fungi</taxon>
        <taxon>Dikarya</taxon>
        <taxon>Ascomycota</taxon>
        <taxon>Pezizomycotina</taxon>
        <taxon>Eurotiomycetes</taxon>
        <taxon>Eurotiomycetidae</taxon>
        <taxon>Onygenales</taxon>
        <taxon>Ajellomycetaceae</taxon>
        <taxon>Histoplasma</taxon>
    </lineage>
</organism>
<protein>
    <submittedName>
        <fullName evidence="1">Uncharacterized protein</fullName>
    </submittedName>
</protein>
<dbReference type="VEuPathDB" id="FungiDB:I7I53_00998"/>
<dbReference type="EMBL" id="CP069104">
    <property type="protein sequence ID" value="QSS53672.1"/>
    <property type="molecule type" value="Genomic_DNA"/>
</dbReference>
<gene>
    <name evidence="1" type="ORF">I7I53_00998</name>
</gene>
<reference evidence="1" key="1">
    <citation type="submission" date="2021-01" db="EMBL/GenBank/DDBJ databases">
        <title>Chromosome-level genome assembly of a human fungal pathogen reveals clustering of transcriptionally co-regulated genes.</title>
        <authorList>
            <person name="Voorhies M."/>
            <person name="Cohen S."/>
            <person name="Shea T.P."/>
            <person name="Petrus S."/>
            <person name="Munoz J.F."/>
            <person name="Poplawski S."/>
            <person name="Goldman W.E."/>
            <person name="Michael T."/>
            <person name="Cuomo C.A."/>
            <person name="Sil A."/>
            <person name="Beyhan S."/>
        </authorList>
    </citation>
    <scope>NUCLEOTIDE SEQUENCE</scope>
    <source>
        <strain evidence="1">H88</strain>
    </source>
</reference>
<dbReference type="Proteomes" id="UP000663419">
    <property type="component" value="Chromosome 3"/>
</dbReference>
<name>A0A8A1LNU9_AJEC8</name>